<dbReference type="InterPro" id="IPR036691">
    <property type="entry name" value="Endo/exonu/phosph_ase_sf"/>
</dbReference>
<keyword evidence="2" id="KW-1185">Reference proteome</keyword>
<comment type="caution">
    <text evidence="1">The sequence shown here is derived from an EMBL/GenBank/DDBJ whole genome shotgun (WGS) entry which is preliminary data.</text>
</comment>
<proteinExistence type="predicted"/>
<dbReference type="Gene3D" id="3.60.10.10">
    <property type="entry name" value="Endonuclease/exonuclease/phosphatase"/>
    <property type="match status" value="1"/>
</dbReference>
<reference evidence="1 2" key="1">
    <citation type="submission" date="2024-01" db="EMBL/GenBank/DDBJ databases">
        <title>The genomes of 5 underutilized Papilionoideae crops provide insights into root nodulation and disease resistanc.</title>
        <authorList>
            <person name="Jiang F."/>
        </authorList>
    </citation>
    <scope>NUCLEOTIDE SEQUENCE [LARGE SCALE GENOMIC DNA]</scope>
    <source>
        <strain evidence="1">LVBAO_FW01</strain>
        <tissue evidence="1">Leaves</tissue>
    </source>
</reference>
<dbReference type="EMBL" id="JAYMYQ010000004">
    <property type="protein sequence ID" value="KAK7338396.1"/>
    <property type="molecule type" value="Genomic_DNA"/>
</dbReference>
<evidence type="ECO:0000313" key="1">
    <source>
        <dbReference type="EMBL" id="KAK7338396.1"/>
    </source>
</evidence>
<evidence type="ECO:0000313" key="2">
    <source>
        <dbReference type="Proteomes" id="UP001367508"/>
    </source>
</evidence>
<dbReference type="SUPFAM" id="SSF56219">
    <property type="entry name" value="DNase I-like"/>
    <property type="match status" value="1"/>
</dbReference>
<protein>
    <submittedName>
        <fullName evidence="1">Uncharacterized protein</fullName>
    </submittedName>
</protein>
<gene>
    <name evidence="1" type="ORF">VNO77_19003</name>
</gene>
<dbReference type="AlphaFoldDB" id="A0AAN9LMK6"/>
<name>A0AAN9LMK6_CANGL</name>
<accession>A0AAN9LMK6</accession>
<organism evidence="1 2">
    <name type="scientific">Canavalia gladiata</name>
    <name type="common">Sword bean</name>
    <name type="synonym">Dolichos gladiatus</name>
    <dbReference type="NCBI Taxonomy" id="3824"/>
    <lineage>
        <taxon>Eukaryota</taxon>
        <taxon>Viridiplantae</taxon>
        <taxon>Streptophyta</taxon>
        <taxon>Embryophyta</taxon>
        <taxon>Tracheophyta</taxon>
        <taxon>Spermatophyta</taxon>
        <taxon>Magnoliopsida</taxon>
        <taxon>eudicotyledons</taxon>
        <taxon>Gunneridae</taxon>
        <taxon>Pentapetalae</taxon>
        <taxon>rosids</taxon>
        <taxon>fabids</taxon>
        <taxon>Fabales</taxon>
        <taxon>Fabaceae</taxon>
        <taxon>Papilionoideae</taxon>
        <taxon>50 kb inversion clade</taxon>
        <taxon>NPAAA clade</taxon>
        <taxon>indigoferoid/millettioid clade</taxon>
        <taxon>Phaseoleae</taxon>
        <taxon>Canavalia</taxon>
    </lineage>
</organism>
<dbReference type="Proteomes" id="UP001367508">
    <property type="component" value="Unassembled WGS sequence"/>
</dbReference>
<sequence>METSEYMEMENEAINIGQDSDNKQPNTRLALTLVSKLWTTEHFNTNTFKNKILNLWKIKNGGEIMELASPHKPTCITKAGLHCHMANVVNTSTSIWTKSLKEKARVEVERSTPTSIVARETERKPKVEMFWKEQTSFFLISQSSNHIYGKISDLLEETWCITSLYGYSEESQRIHRWELMERINEQIGPKLLCMGDINTITCNLKKQGGHAQNVTQLMAFRDYLDVCGLEGLMYEGYEFTWDNDRVGEKNIKERLDRGVRIASFREAFPQKKSSTSKNMA</sequence>